<proteinExistence type="predicted"/>
<dbReference type="HOGENOM" id="CLU_2677707_0_0_1"/>
<sequence length="75" mass="8142">PSEPQSDDAMSPKRPSHQESTCIHPPLPPPSVLPKSCEPPRRNAVRPFHKQTTCRAMRCPSSDLAPDSLPASCGK</sequence>
<dbReference type="AlphaFoldDB" id="H1VWZ7"/>
<reference evidence="3" key="1">
    <citation type="journal article" date="2012" name="Nat. Genet.">
        <title>Lifestyle transitions in plant pathogenic Colletotrichum fungi deciphered by genome and transcriptome analyses.</title>
        <authorList>
            <person name="O'Connell R.J."/>
            <person name="Thon M.R."/>
            <person name="Hacquard S."/>
            <person name="Amyotte S.G."/>
            <person name="Kleemann J."/>
            <person name="Torres M.F."/>
            <person name="Damm U."/>
            <person name="Buiate E.A."/>
            <person name="Epstein L."/>
            <person name="Alkan N."/>
            <person name="Altmueller J."/>
            <person name="Alvarado-Balderrama L."/>
            <person name="Bauser C.A."/>
            <person name="Becker C."/>
            <person name="Birren B.W."/>
            <person name="Chen Z."/>
            <person name="Choi J."/>
            <person name="Crouch J.A."/>
            <person name="Duvick J.P."/>
            <person name="Farman M.A."/>
            <person name="Gan P."/>
            <person name="Heiman D."/>
            <person name="Henrissat B."/>
            <person name="Howard R.J."/>
            <person name="Kabbage M."/>
            <person name="Koch C."/>
            <person name="Kracher B."/>
            <person name="Kubo Y."/>
            <person name="Law A.D."/>
            <person name="Lebrun M.-H."/>
            <person name="Lee Y.-H."/>
            <person name="Miyara I."/>
            <person name="Moore N."/>
            <person name="Neumann U."/>
            <person name="Nordstroem K."/>
            <person name="Panaccione D.G."/>
            <person name="Panstruga R."/>
            <person name="Place M."/>
            <person name="Proctor R.H."/>
            <person name="Prusky D."/>
            <person name="Rech G."/>
            <person name="Reinhardt R."/>
            <person name="Rollins J.A."/>
            <person name="Rounsley S."/>
            <person name="Schardl C.L."/>
            <person name="Schwartz D.C."/>
            <person name="Shenoy N."/>
            <person name="Shirasu K."/>
            <person name="Sikhakolli U.R."/>
            <person name="Stueber K."/>
            <person name="Sukno S.A."/>
            <person name="Sweigard J.A."/>
            <person name="Takano Y."/>
            <person name="Takahara H."/>
            <person name="Trail F."/>
            <person name="van der Does H.C."/>
            <person name="Voll L.M."/>
            <person name="Will I."/>
            <person name="Young S."/>
            <person name="Zeng Q."/>
            <person name="Zhang J."/>
            <person name="Zhou S."/>
            <person name="Dickman M.B."/>
            <person name="Schulze-Lefert P."/>
            <person name="Ver Loren van Themaat E."/>
            <person name="Ma L.-J."/>
            <person name="Vaillancourt L.J."/>
        </authorList>
    </citation>
    <scope>NUCLEOTIDE SEQUENCE [LARGE SCALE GENOMIC DNA]</scope>
    <source>
        <strain evidence="3">IMI 349063</strain>
    </source>
</reference>
<dbReference type="EMBL" id="CACQ02007149">
    <property type="protein sequence ID" value="CCF44759.1"/>
    <property type="molecule type" value="Genomic_DNA"/>
</dbReference>
<dbReference type="Proteomes" id="UP000007174">
    <property type="component" value="Unassembled WGS sequence"/>
</dbReference>
<gene>
    <name evidence="2" type="ORF">CH063_14052</name>
</gene>
<name>H1VWZ7_COLHI</name>
<protein>
    <submittedName>
        <fullName evidence="2">Uncharacterized protein</fullName>
    </submittedName>
</protein>
<evidence type="ECO:0000313" key="3">
    <source>
        <dbReference type="Proteomes" id="UP000007174"/>
    </source>
</evidence>
<accession>H1VWZ7</accession>
<feature type="region of interest" description="Disordered" evidence="1">
    <location>
        <begin position="1"/>
        <end position="53"/>
    </location>
</feature>
<evidence type="ECO:0000313" key="2">
    <source>
        <dbReference type="EMBL" id="CCF44759.1"/>
    </source>
</evidence>
<feature type="non-terminal residue" evidence="2">
    <location>
        <position position="75"/>
    </location>
</feature>
<feature type="non-terminal residue" evidence="2">
    <location>
        <position position="1"/>
    </location>
</feature>
<evidence type="ECO:0000256" key="1">
    <source>
        <dbReference type="SAM" id="MobiDB-lite"/>
    </source>
</evidence>
<organism evidence="2 3">
    <name type="scientific">Colletotrichum higginsianum (strain IMI 349063)</name>
    <name type="common">Crucifer anthracnose fungus</name>
    <dbReference type="NCBI Taxonomy" id="759273"/>
    <lineage>
        <taxon>Eukaryota</taxon>
        <taxon>Fungi</taxon>
        <taxon>Dikarya</taxon>
        <taxon>Ascomycota</taxon>
        <taxon>Pezizomycotina</taxon>
        <taxon>Sordariomycetes</taxon>
        <taxon>Hypocreomycetidae</taxon>
        <taxon>Glomerellales</taxon>
        <taxon>Glomerellaceae</taxon>
        <taxon>Colletotrichum</taxon>
        <taxon>Colletotrichum destructivum species complex</taxon>
    </lineage>
</organism>